<gene>
    <name evidence="1" type="ORF">CLUMA_CG006933</name>
</gene>
<dbReference type="AlphaFoldDB" id="A0A1J1HZE4"/>
<sequence length="121" mass="14349">MKTNQERLFGSTKLFEIPATLRRNHYGSVAITFSTLAFTRFKCDLVSDVKVISIWYKIYDMTIKFKKQKGNKTELHSLLKLTEFCQSQSIYKVEFNSLLLFYTHFTDRDLHYLEEKLADMT</sequence>
<reference evidence="1 2" key="1">
    <citation type="submission" date="2015-04" db="EMBL/GenBank/DDBJ databases">
        <authorList>
            <person name="Syromyatnikov M.Y."/>
            <person name="Popov V.N."/>
        </authorList>
    </citation>
    <scope>NUCLEOTIDE SEQUENCE [LARGE SCALE GENOMIC DNA]</scope>
</reference>
<evidence type="ECO:0000313" key="1">
    <source>
        <dbReference type="EMBL" id="CRK93397.1"/>
    </source>
</evidence>
<proteinExistence type="predicted"/>
<evidence type="ECO:0000313" key="2">
    <source>
        <dbReference type="Proteomes" id="UP000183832"/>
    </source>
</evidence>
<protein>
    <submittedName>
        <fullName evidence="1">CLUMA_CG006933, isoform A</fullName>
    </submittedName>
</protein>
<name>A0A1J1HZE4_9DIPT</name>
<accession>A0A1J1HZE4</accession>
<keyword evidence="2" id="KW-1185">Reference proteome</keyword>
<organism evidence="1 2">
    <name type="scientific">Clunio marinus</name>
    <dbReference type="NCBI Taxonomy" id="568069"/>
    <lineage>
        <taxon>Eukaryota</taxon>
        <taxon>Metazoa</taxon>
        <taxon>Ecdysozoa</taxon>
        <taxon>Arthropoda</taxon>
        <taxon>Hexapoda</taxon>
        <taxon>Insecta</taxon>
        <taxon>Pterygota</taxon>
        <taxon>Neoptera</taxon>
        <taxon>Endopterygota</taxon>
        <taxon>Diptera</taxon>
        <taxon>Nematocera</taxon>
        <taxon>Chironomoidea</taxon>
        <taxon>Chironomidae</taxon>
        <taxon>Clunio</taxon>
    </lineage>
</organism>
<dbReference type="Proteomes" id="UP000183832">
    <property type="component" value="Unassembled WGS sequence"/>
</dbReference>
<dbReference type="EMBL" id="CVRI01000037">
    <property type="protein sequence ID" value="CRK93397.1"/>
    <property type="molecule type" value="Genomic_DNA"/>
</dbReference>